<organism evidence="1 2">
    <name type="scientific">Carya illinoinensis</name>
    <name type="common">Pecan</name>
    <dbReference type="NCBI Taxonomy" id="32201"/>
    <lineage>
        <taxon>Eukaryota</taxon>
        <taxon>Viridiplantae</taxon>
        <taxon>Streptophyta</taxon>
        <taxon>Embryophyta</taxon>
        <taxon>Tracheophyta</taxon>
        <taxon>Spermatophyta</taxon>
        <taxon>Magnoliopsida</taxon>
        <taxon>eudicotyledons</taxon>
        <taxon>Gunneridae</taxon>
        <taxon>Pentapetalae</taxon>
        <taxon>rosids</taxon>
        <taxon>fabids</taxon>
        <taxon>Fagales</taxon>
        <taxon>Juglandaceae</taxon>
        <taxon>Carya</taxon>
    </lineage>
</organism>
<dbReference type="EMBL" id="CM031826">
    <property type="protein sequence ID" value="KAG6726023.1"/>
    <property type="molecule type" value="Genomic_DNA"/>
</dbReference>
<gene>
    <name evidence="1" type="ORF">I3842_02G059900</name>
</gene>
<comment type="caution">
    <text evidence="1">The sequence shown here is derived from an EMBL/GenBank/DDBJ whole genome shotgun (WGS) entry which is preliminary data.</text>
</comment>
<reference evidence="1" key="1">
    <citation type="submission" date="2021-01" db="EMBL/GenBank/DDBJ databases">
        <authorList>
            <person name="Lovell J.T."/>
            <person name="Bentley N."/>
            <person name="Bhattarai G."/>
            <person name="Jenkins J.W."/>
            <person name="Sreedasyam A."/>
            <person name="Alarcon Y."/>
            <person name="Bock C."/>
            <person name="Boston L."/>
            <person name="Carlson J."/>
            <person name="Cervantes K."/>
            <person name="Clermont K."/>
            <person name="Krom N."/>
            <person name="Kubenka K."/>
            <person name="Mamidi S."/>
            <person name="Mattison C."/>
            <person name="Monteros M."/>
            <person name="Pisani C."/>
            <person name="Plott C."/>
            <person name="Rajasekar S."/>
            <person name="Rhein H.S."/>
            <person name="Rohla C."/>
            <person name="Song M."/>
            <person name="Hilaire R.S."/>
            <person name="Shu S."/>
            <person name="Wells L."/>
            <person name="Wang X."/>
            <person name="Webber J."/>
            <person name="Heerema R.J."/>
            <person name="Klein P."/>
            <person name="Conner P."/>
            <person name="Grauke L."/>
            <person name="Grimwood J."/>
            <person name="Schmutz J."/>
            <person name="Randall J.J."/>
        </authorList>
    </citation>
    <scope>NUCLEOTIDE SEQUENCE</scope>
    <source>
        <tissue evidence="1">Leaf</tissue>
    </source>
</reference>
<name>A0A922JYP6_CARIL</name>
<dbReference type="Proteomes" id="UP000811246">
    <property type="component" value="Chromosome 2"/>
</dbReference>
<evidence type="ECO:0000313" key="1">
    <source>
        <dbReference type="EMBL" id="KAG6726023.1"/>
    </source>
</evidence>
<dbReference type="AlphaFoldDB" id="A0A922JYP6"/>
<sequence length="158" mass="18268">MMKRLKREAGCLQGKPNINLPLLIDNHGFESARELGKQPAWGPREYKGKQFACPRASTKADKMLGLGYWHTKSTNAKDDEIGRVPSGQPRWKAKCLPPRWSQYFKFCFGDHSDLSIENEYRNPSVSVFQLTILGLVIYTCIRELKILRKENTLKKFFF</sequence>
<protein>
    <submittedName>
        <fullName evidence="1">Uncharacterized protein</fullName>
    </submittedName>
</protein>
<evidence type="ECO:0000313" key="2">
    <source>
        <dbReference type="Proteomes" id="UP000811246"/>
    </source>
</evidence>
<proteinExistence type="predicted"/>
<accession>A0A922JYP6</accession>